<dbReference type="AlphaFoldDB" id="A0A7J0BN00"/>
<reference evidence="3 4" key="1">
    <citation type="submission" date="2020-05" db="EMBL/GenBank/DDBJ databases">
        <title>Draft genome sequence of Desulfovibrio sp. strain HN2T.</title>
        <authorList>
            <person name="Ueno A."/>
            <person name="Tamazawa S."/>
            <person name="Tamamura S."/>
            <person name="Murakami T."/>
            <person name="Kiyama T."/>
            <person name="Inomata H."/>
            <person name="Amano Y."/>
            <person name="Miyakawa K."/>
            <person name="Tamaki H."/>
            <person name="Naganuma T."/>
            <person name="Kaneko K."/>
        </authorList>
    </citation>
    <scope>NUCLEOTIDE SEQUENCE [LARGE SCALE GENOMIC DNA]</scope>
    <source>
        <strain evidence="3 4">HN2</strain>
    </source>
</reference>
<dbReference type="RefSeq" id="WP_174406084.1">
    <property type="nucleotide sequence ID" value="NZ_BLVO01000013.1"/>
</dbReference>
<evidence type="ECO:0000256" key="1">
    <source>
        <dbReference type="ARBA" id="ARBA00023235"/>
    </source>
</evidence>
<dbReference type="Gene3D" id="3.30.429.10">
    <property type="entry name" value="Macrophage Migration Inhibitory Factor"/>
    <property type="match status" value="1"/>
</dbReference>
<feature type="domain" description="4-oxalocrotonate tautomerase-like" evidence="2">
    <location>
        <begin position="2"/>
        <end position="60"/>
    </location>
</feature>
<dbReference type="Pfam" id="PF01361">
    <property type="entry name" value="Tautomerase"/>
    <property type="match status" value="1"/>
</dbReference>
<comment type="caution">
    <text evidence="3">The sequence shown here is derived from an EMBL/GenBank/DDBJ whole genome shotgun (WGS) entry which is preliminary data.</text>
</comment>
<evidence type="ECO:0000313" key="4">
    <source>
        <dbReference type="Proteomes" id="UP000503840"/>
    </source>
</evidence>
<proteinExistence type="predicted"/>
<dbReference type="SUPFAM" id="SSF55331">
    <property type="entry name" value="Tautomerase/MIF"/>
    <property type="match status" value="1"/>
</dbReference>
<evidence type="ECO:0000313" key="3">
    <source>
        <dbReference type="EMBL" id="GFM34495.1"/>
    </source>
</evidence>
<keyword evidence="4" id="KW-1185">Reference proteome</keyword>
<dbReference type="NCBIfam" id="NF041920">
    <property type="entry name" value="DmpI"/>
    <property type="match status" value="1"/>
</dbReference>
<protein>
    <submittedName>
        <fullName evidence="3">4-oxalocrotonate tautomerase</fullName>
    </submittedName>
</protein>
<keyword evidence="1" id="KW-0413">Isomerase</keyword>
<dbReference type="InterPro" id="IPR004370">
    <property type="entry name" value="4-OT-like_dom"/>
</dbReference>
<name>A0A7J0BN00_9BACT</name>
<dbReference type="EMBL" id="BLVO01000013">
    <property type="protein sequence ID" value="GFM34495.1"/>
    <property type="molecule type" value="Genomic_DNA"/>
</dbReference>
<accession>A0A7J0BN00</accession>
<organism evidence="3 4">
    <name type="scientific">Desulfovibrio subterraneus</name>
    <dbReference type="NCBI Taxonomy" id="2718620"/>
    <lineage>
        <taxon>Bacteria</taxon>
        <taxon>Pseudomonadati</taxon>
        <taxon>Thermodesulfobacteriota</taxon>
        <taxon>Desulfovibrionia</taxon>
        <taxon>Desulfovibrionales</taxon>
        <taxon>Desulfovibrionaceae</taxon>
        <taxon>Desulfovibrio</taxon>
    </lineage>
</organism>
<evidence type="ECO:0000259" key="2">
    <source>
        <dbReference type="Pfam" id="PF01361"/>
    </source>
</evidence>
<sequence length="62" mass="6803">MPIVTIVSNPLDVEQKRELVREITETCSRVMSLPPQTIVVILDEKQAENIGVAGTLLADRTA</sequence>
<dbReference type="GO" id="GO:0016853">
    <property type="term" value="F:isomerase activity"/>
    <property type="evidence" value="ECO:0007669"/>
    <property type="project" value="UniProtKB-KW"/>
</dbReference>
<dbReference type="InterPro" id="IPR014347">
    <property type="entry name" value="Tautomerase/MIF_sf"/>
</dbReference>
<dbReference type="Proteomes" id="UP000503840">
    <property type="component" value="Unassembled WGS sequence"/>
</dbReference>
<gene>
    <name evidence="3" type="ORF">DSM101010T_28600</name>
</gene>